<dbReference type="EMBL" id="BGPR01000391">
    <property type="protein sequence ID" value="GBM17618.1"/>
    <property type="molecule type" value="Genomic_DNA"/>
</dbReference>
<dbReference type="Proteomes" id="UP000499080">
    <property type="component" value="Unassembled WGS sequence"/>
</dbReference>
<dbReference type="AlphaFoldDB" id="A0A4Y2DPC1"/>
<name>A0A4Y2DPC1_ARAVE</name>
<gene>
    <name evidence="1" type="ORF">AVEN_80907_1</name>
</gene>
<reference evidence="1 2" key="1">
    <citation type="journal article" date="2019" name="Sci. Rep.">
        <title>Orb-weaving spider Araneus ventricosus genome elucidates the spidroin gene catalogue.</title>
        <authorList>
            <person name="Kono N."/>
            <person name="Nakamura H."/>
            <person name="Ohtoshi R."/>
            <person name="Moran D.A.P."/>
            <person name="Shinohara A."/>
            <person name="Yoshida Y."/>
            <person name="Fujiwara M."/>
            <person name="Mori M."/>
            <person name="Tomita M."/>
            <person name="Arakawa K."/>
        </authorList>
    </citation>
    <scope>NUCLEOTIDE SEQUENCE [LARGE SCALE GENOMIC DNA]</scope>
</reference>
<proteinExistence type="predicted"/>
<evidence type="ECO:0000313" key="2">
    <source>
        <dbReference type="Proteomes" id="UP000499080"/>
    </source>
</evidence>
<protein>
    <submittedName>
        <fullName evidence="1">Uncharacterized protein</fullName>
    </submittedName>
</protein>
<comment type="caution">
    <text evidence="1">The sequence shown here is derived from an EMBL/GenBank/DDBJ whole genome shotgun (WGS) entry which is preliminary data.</text>
</comment>
<organism evidence="1 2">
    <name type="scientific">Araneus ventricosus</name>
    <name type="common">Orbweaver spider</name>
    <name type="synonym">Epeira ventricosa</name>
    <dbReference type="NCBI Taxonomy" id="182803"/>
    <lineage>
        <taxon>Eukaryota</taxon>
        <taxon>Metazoa</taxon>
        <taxon>Ecdysozoa</taxon>
        <taxon>Arthropoda</taxon>
        <taxon>Chelicerata</taxon>
        <taxon>Arachnida</taxon>
        <taxon>Araneae</taxon>
        <taxon>Araneomorphae</taxon>
        <taxon>Entelegynae</taxon>
        <taxon>Araneoidea</taxon>
        <taxon>Araneidae</taxon>
        <taxon>Araneus</taxon>
    </lineage>
</organism>
<keyword evidence="2" id="KW-1185">Reference proteome</keyword>
<sequence>MMNLITERTPPTLYKLLHHYSGGCLSMMDLTSTWPAYQWIFGNQKTRSTALPWHPDLLSDNRCNSSSNVAEVLVAITGHCPISPIGGNHYHWRKDPSPSPLLYPPGKREPAYLSGDFSSVNSRWPPDLR</sequence>
<accession>A0A4Y2DPC1</accession>
<evidence type="ECO:0000313" key="1">
    <source>
        <dbReference type="EMBL" id="GBM17618.1"/>
    </source>
</evidence>